<feature type="transmembrane region" description="Helical" evidence="2">
    <location>
        <begin position="88"/>
        <end position="110"/>
    </location>
</feature>
<reference evidence="4" key="5">
    <citation type="submission" date="2015-06" db="UniProtKB">
        <authorList>
            <consortium name="EnsemblFungi"/>
        </authorList>
    </citation>
    <scope>IDENTIFICATION</scope>
    <source>
        <strain evidence="4">ATCC 64411</strain>
    </source>
</reference>
<evidence type="ECO:0000313" key="3">
    <source>
        <dbReference type="EMBL" id="KLU89035.1"/>
    </source>
</evidence>
<evidence type="ECO:0000256" key="2">
    <source>
        <dbReference type="SAM" id="Phobius"/>
    </source>
</evidence>
<name>A0A0C4E682_MAGP6</name>
<dbReference type="Pfam" id="PF13430">
    <property type="entry name" value="DUF4112"/>
    <property type="match status" value="1"/>
</dbReference>
<evidence type="ECO:0000313" key="5">
    <source>
        <dbReference type="Proteomes" id="UP000011715"/>
    </source>
</evidence>
<accession>A0A0C4E682</accession>
<organism evidence="4 5">
    <name type="scientific">Magnaporthiopsis poae (strain ATCC 64411 / 73-15)</name>
    <name type="common">Kentucky bluegrass fungus</name>
    <name type="synonym">Magnaporthe poae</name>
    <dbReference type="NCBI Taxonomy" id="644358"/>
    <lineage>
        <taxon>Eukaryota</taxon>
        <taxon>Fungi</taxon>
        <taxon>Dikarya</taxon>
        <taxon>Ascomycota</taxon>
        <taxon>Pezizomycotina</taxon>
        <taxon>Sordariomycetes</taxon>
        <taxon>Sordariomycetidae</taxon>
        <taxon>Magnaporthales</taxon>
        <taxon>Magnaporthaceae</taxon>
        <taxon>Magnaporthiopsis</taxon>
    </lineage>
</organism>
<dbReference type="InterPro" id="IPR025187">
    <property type="entry name" value="DUF4112"/>
</dbReference>
<reference evidence="4" key="4">
    <citation type="journal article" date="2015" name="G3 (Bethesda)">
        <title>Genome sequences of three phytopathogenic species of the Magnaporthaceae family of fungi.</title>
        <authorList>
            <person name="Okagaki L.H."/>
            <person name="Nunes C.C."/>
            <person name="Sailsbery J."/>
            <person name="Clay B."/>
            <person name="Brown D."/>
            <person name="John T."/>
            <person name="Oh Y."/>
            <person name="Young N."/>
            <person name="Fitzgerald M."/>
            <person name="Haas B.J."/>
            <person name="Zeng Q."/>
            <person name="Young S."/>
            <person name="Adiconis X."/>
            <person name="Fan L."/>
            <person name="Levin J.Z."/>
            <person name="Mitchell T.K."/>
            <person name="Okubara P.A."/>
            <person name="Farman M.L."/>
            <person name="Kohn L.M."/>
            <person name="Birren B."/>
            <person name="Ma L.-J."/>
            <person name="Dean R.A."/>
        </authorList>
    </citation>
    <scope>NUCLEOTIDE SEQUENCE</scope>
    <source>
        <strain evidence="4">ATCC 64411 / 73-15</strain>
    </source>
</reference>
<dbReference type="Proteomes" id="UP000011715">
    <property type="component" value="Unassembled WGS sequence"/>
</dbReference>
<keyword evidence="2" id="KW-0812">Transmembrane</keyword>
<gene>
    <name evidence="3" type="ORF">MAPG_08013</name>
</gene>
<sequence length="228" mass="24990">MASLLVKLAAKKALEDRTKKNTNKEDPFYEYDEVEVVRKGKVETKWKKVGKKGIPPGVNPHDAEVLTQVRRRAHHLDMSLFNMCGVKFGWSSVIGLIPAVGDILDMLLALMLVRKCTKVEGGLPMMIKSRMMLNVMIDFVIGLVPFIGDVADAAYRANTRNAWLLELYLTNKAAELDKRGISTLADADIENNPSSTAAPPKPQPAKAKKKSRNTGAGQESGVTGEGRS</sequence>
<keyword evidence="5" id="KW-1185">Reference proteome</keyword>
<proteinExistence type="predicted"/>
<dbReference type="AlphaFoldDB" id="A0A0C4E682"/>
<dbReference type="OrthoDB" id="2103474at2759"/>
<evidence type="ECO:0000313" key="4">
    <source>
        <dbReference type="EnsemblFungi" id="MAPG_08013T0"/>
    </source>
</evidence>
<feature type="region of interest" description="Disordered" evidence="1">
    <location>
        <begin position="187"/>
        <end position="228"/>
    </location>
</feature>
<dbReference type="PANTHER" id="PTHR35519:SF2">
    <property type="entry name" value="PH DOMAIN PROTEIN"/>
    <property type="match status" value="1"/>
</dbReference>
<dbReference type="STRING" id="644358.A0A0C4E682"/>
<dbReference type="VEuPathDB" id="FungiDB:MAPG_08013"/>
<evidence type="ECO:0000256" key="1">
    <source>
        <dbReference type="SAM" id="MobiDB-lite"/>
    </source>
</evidence>
<reference evidence="3" key="2">
    <citation type="submission" date="2010-05" db="EMBL/GenBank/DDBJ databases">
        <title>The Genome Sequence of Magnaporthe poae strain ATCC 64411.</title>
        <authorList>
            <consortium name="The Broad Institute Genome Sequencing Platform"/>
            <consortium name="Broad Institute Genome Sequencing Center for Infectious Disease"/>
            <person name="Ma L.-J."/>
            <person name="Dead R."/>
            <person name="Young S."/>
            <person name="Zeng Q."/>
            <person name="Koehrsen M."/>
            <person name="Alvarado L."/>
            <person name="Berlin A."/>
            <person name="Chapman S.B."/>
            <person name="Chen Z."/>
            <person name="Freedman E."/>
            <person name="Gellesch M."/>
            <person name="Goldberg J."/>
            <person name="Griggs A."/>
            <person name="Gujja S."/>
            <person name="Heilman E.R."/>
            <person name="Heiman D."/>
            <person name="Hepburn T."/>
            <person name="Howarth C."/>
            <person name="Jen D."/>
            <person name="Larson L."/>
            <person name="Mehta T."/>
            <person name="Neiman D."/>
            <person name="Pearson M."/>
            <person name="Roberts A."/>
            <person name="Saif S."/>
            <person name="Shea T."/>
            <person name="Shenoy N."/>
            <person name="Sisk P."/>
            <person name="Stolte C."/>
            <person name="Sykes S."/>
            <person name="Walk T."/>
            <person name="White J."/>
            <person name="Yandava C."/>
            <person name="Haas B."/>
            <person name="Nusbaum C."/>
            <person name="Birren B."/>
        </authorList>
    </citation>
    <scope>NUCLEOTIDE SEQUENCE</scope>
    <source>
        <strain evidence="3">ATCC 64411</strain>
    </source>
</reference>
<keyword evidence="2" id="KW-1133">Transmembrane helix</keyword>
<reference evidence="3" key="3">
    <citation type="submission" date="2011-03" db="EMBL/GenBank/DDBJ databases">
        <title>Annotation of Magnaporthe poae ATCC 64411.</title>
        <authorList>
            <person name="Ma L.-J."/>
            <person name="Dead R."/>
            <person name="Young S.K."/>
            <person name="Zeng Q."/>
            <person name="Gargeya S."/>
            <person name="Fitzgerald M."/>
            <person name="Haas B."/>
            <person name="Abouelleil A."/>
            <person name="Alvarado L."/>
            <person name="Arachchi H.M."/>
            <person name="Berlin A."/>
            <person name="Brown A."/>
            <person name="Chapman S.B."/>
            <person name="Chen Z."/>
            <person name="Dunbar C."/>
            <person name="Freedman E."/>
            <person name="Gearin G."/>
            <person name="Gellesch M."/>
            <person name="Goldberg J."/>
            <person name="Griggs A."/>
            <person name="Gujja S."/>
            <person name="Heiman D."/>
            <person name="Howarth C."/>
            <person name="Larson L."/>
            <person name="Lui A."/>
            <person name="MacDonald P.J.P."/>
            <person name="Mehta T."/>
            <person name="Montmayeur A."/>
            <person name="Murphy C."/>
            <person name="Neiman D."/>
            <person name="Pearson M."/>
            <person name="Priest M."/>
            <person name="Roberts A."/>
            <person name="Saif S."/>
            <person name="Shea T."/>
            <person name="Shenoy N."/>
            <person name="Sisk P."/>
            <person name="Stolte C."/>
            <person name="Sykes S."/>
            <person name="Yandava C."/>
            <person name="Wortman J."/>
            <person name="Nusbaum C."/>
            <person name="Birren B."/>
        </authorList>
    </citation>
    <scope>NUCLEOTIDE SEQUENCE</scope>
    <source>
        <strain evidence="3">ATCC 64411</strain>
    </source>
</reference>
<dbReference type="EnsemblFungi" id="MAPG_08013T0">
    <property type="protein sequence ID" value="MAPG_08013T0"/>
    <property type="gene ID" value="MAPG_08013"/>
</dbReference>
<reference evidence="5" key="1">
    <citation type="submission" date="2010-05" db="EMBL/GenBank/DDBJ databases">
        <title>The genome sequence of Magnaporthe poae strain ATCC 64411.</title>
        <authorList>
            <person name="Ma L.-J."/>
            <person name="Dead R."/>
            <person name="Young S."/>
            <person name="Zeng Q."/>
            <person name="Koehrsen M."/>
            <person name="Alvarado L."/>
            <person name="Berlin A."/>
            <person name="Chapman S.B."/>
            <person name="Chen Z."/>
            <person name="Freedman E."/>
            <person name="Gellesch M."/>
            <person name="Goldberg J."/>
            <person name="Griggs A."/>
            <person name="Gujja S."/>
            <person name="Heilman E.R."/>
            <person name="Heiman D."/>
            <person name="Hepburn T."/>
            <person name="Howarth C."/>
            <person name="Jen D."/>
            <person name="Larson L."/>
            <person name="Mehta T."/>
            <person name="Neiman D."/>
            <person name="Pearson M."/>
            <person name="Roberts A."/>
            <person name="Saif S."/>
            <person name="Shea T."/>
            <person name="Shenoy N."/>
            <person name="Sisk P."/>
            <person name="Stolte C."/>
            <person name="Sykes S."/>
            <person name="Walk T."/>
            <person name="White J."/>
            <person name="Yandava C."/>
            <person name="Haas B."/>
            <person name="Nusbaum C."/>
            <person name="Birren B."/>
        </authorList>
    </citation>
    <scope>NUCLEOTIDE SEQUENCE [LARGE SCALE GENOMIC DNA]</scope>
    <source>
        <strain evidence="5">ATCC 64411 / 73-15</strain>
    </source>
</reference>
<dbReference type="EMBL" id="ADBL01001932">
    <property type="status" value="NOT_ANNOTATED_CDS"/>
    <property type="molecule type" value="Genomic_DNA"/>
</dbReference>
<dbReference type="eggNOG" id="ENOG502S178">
    <property type="taxonomic scope" value="Eukaryota"/>
</dbReference>
<dbReference type="OMA" id="CNFCGIR"/>
<dbReference type="PANTHER" id="PTHR35519">
    <property type="entry name" value="MEMBRANE PROTEINS"/>
    <property type="match status" value="1"/>
</dbReference>
<evidence type="ECO:0008006" key="6">
    <source>
        <dbReference type="Google" id="ProtNLM"/>
    </source>
</evidence>
<feature type="transmembrane region" description="Helical" evidence="2">
    <location>
        <begin position="131"/>
        <end position="148"/>
    </location>
</feature>
<protein>
    <recommendedName>
        <fullName evidence="6">PH domain-containing protein</fullName>
    </recommendedName>
</protein>
<keyword evidence="2" id="KW-0472">Membrane</keyword>
<dbReference type="EMBL" id="GL876972">
    <property type="protein sequence ID" value="KLU89035.1"/>
    <property type="molecule type" value="Genomic_DNA"/>
</dbReference>